<protein>
    <submittedName>
        <fullName evidence="6">Uncharacterized protein</fullName>
    </submittedName>
</protein>
<accession>A0ABN0NZ39</accession>
<evidence type="ECO:0000313" key="7">
    <source>
        <dbReference type="Proteomes" id="UP000016649"/>
    </source>
</evidence>
<dbReference type="RefSeq" id="WP_021687394.1">
    <property type="nucleotide sequence ID" value="NZ_KI260566.1"/>
</dbReference>
<evidence type="ECO:0000256" key="2">
    <source>
        <dbReference type="ARBA" id="ARBA00022692"/>
    </source>
</evidence>
<evidence type="ECO:0000313" key="6">
    <source>
        <dbReference type="EMBL" id="ERJ93183.1"/>
    </source>
</evidence>
<evidence type="ECO:0000256" key="5">
    <source>
        <dbReference type="SAM" id="Phobius"/>
    </source>
</evidence>
<proteinExistence type="predicted"/>
<keyword evidence="4 5" id="KW-0472">Membrane</keyword>
<keyword evidence="2 5" id="KW-0812">Transmembrane</keyword>
<dbReference type="Proteomes" id="UP000016649">
    <property type="component" value="Unassembled WGS sequence"/>
</dbReference>
<dbReference type="EMBL" id="AWVH01000030">
    <property type="protein sequence ID" value="ERJ93183.1"/>
    <property type="molecule type" value="Genomic_DNA"/>
</dbReference>
<keyword evidence="7" id="KW-1185">Reference proteome</keyword>
<feature type="transmembrane region" description="Helical" evidence="5">
    <location>
        <begin position="145"/>
        <end position="166"/>
    </location>
</feature>
<dbReference type="SUPFAM" id="SSF144091">
    <property type="entry name" value="Rhomboid-like"/>
    <property type="match status" value="1"/>
</dbReference>
<feature type="transmembrane region" description="Helical" evidence="5">
    <location>
        <begin position="58"/>
        <end position="80"/>
    </location>
</feature>
<organism evidence="6 7">
    <name type="scientific">Treponema lecithinolyticum ATCC 700332</name>
    <dbReference type="NCBI Taxonomy" id="1321815"/>
    <lineage>
        <taxon>Bacteria</taxon>
        <taxon>Pseudomonadati</taxon>
        <taxon>Spirochaetota</taxon>
        <taxon>Spirochaetia</taxon>
        <taxon>Spirochaetales</taxon>
        <taxon>Treponemataceae</taxon>
        <taxon>Treponema</taxon>
    </lineage>
</organism>
<sequence>MSLQIHTAVIHGIIWSALWAAMVAVSVHRFPWTIAHDYPADVTECAHILQPSVNQKRLAIVFFVCVFLLLAGTAIFSVFCTYGAKDVSFVTIFCHLWIMAMMWNAVDLLVVDWFMICTLSAKLFIFPGTENCKGNKDYLFHFMGFLKGLIAMTLTALILSGALFAVMRLMR</sequence>
<comment type="subcellular location">
    <subcellularLocation>
        <location evidence="1">Membrane</location>
        <topology evidence="1">Multi-pass membrane protein</topology>
    </subcellularLocation>
</comment>
<evidence type="ECO:0000256" key="4">
    <source>
        <dbReference type="ARBA" id="ARBA00023136"/>
    </source>
</evidence>
<feature type="transmembrane region" description="Helical" evidence="5">
    <location>
        <begin position="12"/>
        <end position="30"/>
    </location>
</feature>
<feature type="transmembrane region" description="Helical" evidence="5">
    <location>
        <begin position="87"/>
        <end position="106"/>
    </location>
</feature>
<reference evidence="6 7" key="1">
    <citation type="submission" date="2013-08" db="EMBL/GenBank/DDBJ databases">
        <authorList>
            <person name="Weinstock G."/>
            <person name="Sodergren E."/>
            <person name="Wylie T."/>
            <person name="Fulton L."/>
            <person name="Fulton R."/>
            <person name="Fronick C."/>
            <person name="O'Laughlin M."/>
            <person name="Godfrey J."/>
            <person name="Miner T."/>
            <person name="Herter B."/>
            <person name="Appelbaum E."/>
            <person name="Cordes M."/>
            <person name="Lek S."/>
            <person name="Wollam A."/>
            <person name="Pepin K.H."/>
            <person name="Palsikar V.B."/>
            <person name="Mitreva M."/>
            <person name="Wilson R.K."/>
        </authorList>
    </citation>
    <scope>NUCLEOTIDE SEQUENCE [LARGE SCALE GENOMIC DNA]</scope>
    <source>
        <strain evidence="6 7">ATCC 700332</strain>
    </source>
</reference>
<dbReference type="InterPro" id="IPR035952">
    <property type="entry name" value="Rhomboid-like_sf"/>
</dbReference>
<comment type="caution">
    <text evidence="6">The sequence shown here is derived from an EMBL/GenBank/DDBJ whole genome shotgun (WGS) entry which is preliminary data.</text>
</comment>
<evidence type="ECO:0000256" key="1">
    <source>
        <dbReference type="ARBA" id="ARBA00004141"/>
    </source>
</evidence>
<gene>
    <name evidence="6" type="ORF">HMPREF9193_01183</name>
</gene>
<evidence type="ECO:0000256" key="3">
    <source>
        <dbReference type="ARBA" id="ARBA00022989"/>
    </source>
</evidence>
<name>A0ABN0NZ39_TRELE</name>
<keyword evidence="3 5" id="KW-1133">Transmembrane helix</keyword>